<sequence>MEIRKAKESELDLLMEIYGIARAFMVRTGNPGQWKDSYPGEERIREDISRGVCYVCVEDGVVEGVFSYLPGPDPTYQRIDDGQWLNEEPYGVVHRLAGRGHVHGVAACCLEWAFARCGNLRIDTHRNNHVMRHILEKNGFVSCGTIYVADGSPRIAYQKTAEDKEQEGRQIQTDSGNHQEKERNQKVRDRESQDVLDYLKREIRLGHLKEGDRLPTERQLSGKLNVSRTTVRDAMRILEGMGVLVSRQGSGNYLSGEMEKSLSEMLEFMILLQEMDYRTVNQLRRAIALWNYRQVMEHHTPEQIGELQEILRQMSQKPEKEACDEKFHKKLLEFGGNSLMILMMNALSGTCRELIRNAFASMSEEEGKKMEQSHWNMLEALVGGRMEEGCEAVMEHYDLVDREIEKWKEGVRR</sequence>
<dbReference type="InterPro" id="IPR011711">
    <property type="entry name" value="GntR_C"/>
</dbReference>
<reference evidence="7" key="2">
    <citation type="submission" date="2021-04" db="EMBL/GenBank/DDBJ databases">
        <authorList>
            <person name="Gilroy R."/>
        </authorList>
    </citation>
    <scope>NUCLEOTIDE SEQUENCE</scope>
    <source>
        <strain evidence="7">CHK185-5351</strain>
    </source>
</reference>
<dbReference type="InterPro" id="IPR000182">
    <property type="entry name" value="GNAT_dom"/>
</dbReference>
<reference evidence="7" key="1">
    <citation type="journal article" date="2021" name="PeerJ">
        <title>Extensive microbial diversity within the chicken gut microbiome revealed by metagenomics and culture.</title>
        <authorList>
            <person name="Gilroy R."/>
            <person name="Ravi A."/>
            <person name="Getino M."/>
            <person name="Pursley I."/>
            <person name="Horton D.L."/>
            <person name="Alikhan N.F."/>
            <person name="Baker D."/>
            <person name="Gharbi K."/>
            <person name="Hall N."/>
            <person name="Watson M."/>
            <person name="Adriaenssens E.M."/>
            <person name="Foster-Nyarko E."/>
            <person name="Jarju S."/>
            <person name="Secka A."/>
            <person name="Antonio M."/>
            <person name="Oren A."/>
            <person name="Chaudhuri R.R."/>
            <person name="La Ragione R."/>
            <person name="Hildebrand F."/>
            <person name="Pallen M.J."/>
        </authorList>
    </citation>
    <scope>NUCLEOTIDE SEQUENCE</scope>
    <source>
        <strain evidence="7">CHK185-5351</strain>
    </source>
</reference>
<evidence type="ECO:0000256" key="4">
    <source>
        <dbReference type="SAM" id="MobiDB-lite"/>
    </source>
</evidence>
<dbReference type="PROSITE" id="PS51186">
    <property type="entry name" value="GNAT"/>
    <property type="match status" value="1"/>
</dbReference>
<organism evidence="7 8">
    <name type="scientific">Candidatus Fusicatenibacter intestinigallinarum</name>
    <dbReference type="NCBI Taxonomy" id="2838598"/>
    <lineage>
        <taxon>Bacteria</taxon>
        <taxon>Bacillati</taxon>
        <taxon>Bacillota</taxon>
        <taxon>Clostridia</taxon>
        <taxon>Lachnospirales</taxon>
        <taxon>Lachnospiraceae</taxon>
        <taxon>Fusicatenibacter</taxon>
    </lineage>
</organism>
<dbReference type="SUPFAM" id="SSF55729">
    <property type="entry name" value="Acyl-CoA N-acyltransferases (Nat)"/>
    <property type="match status" value="1"/>
</dbReference>
<dbReference type="PANTHER" id="PTHR43537">
    <property type="entry name" value="TRANSCRIPTIONAL REGULATOR, GNTR FAMILY"/>
    <property type="match status" value="1"/>
</dbReference>
<dbReference type="InterPro" id="IPR036388">
    <property type="entry name" value="WH-like_DNA-bd_sf"/>
</dbReference>
<proteinExistence type="predicted"/>
<comment type="caution">
    <text evidence="7">The sequence shown here is derived from an EMBL/GenBank/DDBJ whole genome shotgun (WGS) entry which is preliminary data.</text>
</comment>
<evidence type="ECO:0000256" key="3">
    <source>
        <dbReference type="ARBA" id="ARBA00023163"/>
    </source>
</evidence>
<keyword evidence="1" id="KW-0805">Transcription regulation</keyword>
<dbReference type="GO" id="GO:0016747">
    <property type="term" value="F:acyltransferase activity, transferring groups other than amino-acyl groups"/>
    <property type="evidence" value="ECO:0007669"/>
    <property type="project" value="InterPro"/>
</dbReference>
<keyword evidence="3" id="KW-0804">Transcription</keyword>
<dbReference type="InterPro" id="IPR008920">
    <property type="entry name" value="TF_FadR/GntR_C"/>
</dbReference>
<dbReference type="Gene3D" id="3.40.630.30">
    <property type="match status" value="1"/>
</dbReference>
<dbReference type="PRINTS" id="PR00035">
    <property type="entry name" value="HTHGNTR"/>
</dbReference>
<dbReference type="GO" id="GO:0003700">
    <property type="term" value="F:DNA-binding transcription factor activity"/>
    <property type="evidence" value="ECO:0007669"/>
    <property type="project" value="InterPro"/>
</dbReference>
<dbReference type="PROSITE" id="PS50949">
    <property type="entry name" value="HTH_GNTR"/>
    <property type="match status" value="1"/>
</dbReference>
<dbReference type="AlphaFoldDB" id="A0A9D2NBJ5"/>
<dbReference type="Gene3D" id="1.10.10.10">
    <property type="entry name" value="Winged helix-like DNA-binding domain superfamily/Winged helix DNA-binding domain"/>
    <property type="match status" value="1"/>
</dbReference>
<dbReference type="Gene3D" id="1.20.120.530">
    <property type="entry name" value="GntR ligand-binding domain-like"/>
    <property type="match status" value="1"/>
</dbReference>
<gene>
    <name evidence="7" type="ORF">H9705_09365</name>
</gene>
<dbReference type="CDD" id="cd07377">
    <property type="entry name" value="WHTH_GntR"/>
    <property type="match status" value="1"/>
</dbReference>
<dbReference type="InterPro" id="IPR016181">
    <property type="entry name" value="Acyl_CoA_acyltransferase"/>
</dbReference>
<dbReference type="Pfam" id="PF07729">
    <property type="entry name" value="FCD"/>
    <property type="match status" value="1"/>
</dbReference>
<feature type="domain" description="HTH gntR-type" evidence="5">
    <location>
        <begin position="189"/>
        <end position="257"/>
    </location>
</feature>
<evidence type="ECO:0000313" key="8">
    <source>
        <dbReference type="Proteomes" id="UP000823849"/>
    </source>
</evidence>
<dbReference type="InterPro" id="IPR000524">
    <property type="entry name" value="Tscrpt_reg_HTH_GntR"/>
</dbReference>
<name>A0A9D2NBJ5_9FIRM</name>
<dbReference type="Pfam" id="PF00392">
    <property type="entry name" value="GntR"/>
    <property type="match status" value="1"/>
</dbReference>
<dbReference type="EMBL" id="DWWU01000038">
    <property type="protein sequence ID" value="HJC16010.1"/>
    <property type="molecule type" value="Genomic_DNA"/>
</dbReference>
<feature type="region of interest" description="Disordered" evidence="4">
    <location>
        <begin position="160"/>
        <end position="191"/>
    </location>
</feature>
<dbReference type="SMART" id="SM00895">
    <property type="entry name" value="FCD"/>
    <property type="match status" value="1"/>
</dbReference>
<dbReference type="Pfam" id="PF00583">
    <property type="entry name" value="Acetyltransf_1"/>
    <property type="match status" value="1"/>
</dbReference>
<dbReference type="SUPFAM" id="SSF48008">
    <property type="entry name" value="GntR ligand-binding domain-like"/>
    <property type="match status" value="1"/>
</dbReference>
<keyword evidence="2" id="KW-0238">DNA-binding</keyword>
<dbReference type="GO" id="GO:0003677">
    <property type="term" value="F:DNA binding"/>
    <property type="evidence" value="ECO:0007669"/>
    <property type="project" value="UniProtKB-KW"/>
</dbReference>
<evidence type="ECO:0000313" key="7">
    <source>
        <dbReference type="EMBL" id="HJC16010.1"/>
    </source>
</evidence>
<dbReference type="SUPFAM" id="SSF46785">
    <property type="entry name" value="Winged helix' DNA-binding domain"/>
    <property type="match status" value="1"/>
</dbReference>
<evidence type="ECO:0000256" key="1">
    <source>
        <dbReference type="ARBA" id="ARBA00023015"/>
    </source>
</evidence>
<evidence type="ECO:0000259" key="5">
    <source>
        <dbReference type="PROSITE" id="PS50949"/>
    </source>
</evidence>
<feature type="compositionally biased region" description="Basic and acidic residues" evidence="4">
    <location>
        <begin position="177"/>
        <end position="191"/>
    </location>
</feature>
<dbReference type="PANTHER" id="PTHR43537:SF24">
    <property type="entry name" value="GLUCONATE OPERON TRANSCRIPTIONAL REPRESSOR"/>
    <property type="match status" value="1"/>
</dbReference>
<protein>
    <submittedName>
        <fullName evidence="7">GntR family transcriptional regulator</fullName>
    </submittedName>
</protein>
<dbReference type="SMART" id="SM00345">
    <property type="entry name" value="HTH_GNTR"/>
    <property type="match status" value="1"/>
</dbReference>
<feature type="domain" description="N-acetyltransferase" evidence="6">
    <location>
        <begin position="1"/>
        <end position="162"/>
    </location>
</feature>
<evidence type="ECO:0000256" key="2">
    <source>
        <dbReference type="ARBA" id="ARBA00023125"/>
    </source>
</evidence>
<dbReference type="InterPro" id="IPR036390">
    <property type="entry name" value="WH_DNA-bd_sf"/>
</dbReference>
<evidence type="ECO:0000259" key="6">
    <source>
        <dbReference type="PROSITE" id="PS51186"/>
    </source>
</evidence>
<accession>A0A9D2NBJ5</accession>
<dbReference type="Proteomes" id="UP000823849">
    <property type="component" value="Unassembled WGS sequence"/>
</dbReference>